<sequence>MEPFNGPNVLGPSNPVPSLTSPQYPLSLKRASLGTVFLQTFCAVDDKFVSKVRMTFNTLEDATKFYKDYSKVADFSTRVQCTNKKGNEIKNQLITCTREEK</sequence>
<comment type="caution">
    <text evidence="1">The sequence shown here is derived from an EMBL/GenBank/DDBJ whole genome shotgun (WGS) entry which is preliminary data.</text>
</comment>
<evidence type="ECO:0008006" key="3">
    <source>
        <dbReference type="Google" id="ProtNLM"/>
    </source>
</evidence>
<proteinExistence type="predicted"/>
<accession>A0A445BK05</accession>
<name>A0A445BK05_ARAHY</name>
<gene>
    <name evidence="1" type="ORF">Ahy_A09g044387</name>
</gene>
<reference evidence="1 2" key="1">
    <citation type="submission" date="2019-01" db="EMBL/GenBank/DDBJ databases">
        <title>Sequencing of cultivated peanut Arachis hypogaea provides insights into genome evolution and oil improvement.</title>
        <authorList>
            <person name="Chen X."/>
        </authorList>
    </citation>
    <scope>NUCLEOTIDE SEQUENCE [LARGE SCALE GENOMIC DNA]</scope>
    <source>
        <strain evidence="2">cv. Fuhuasheng</strain>
        <tissue evidence="1">Leaves</tissue>
    </source>
</reference>
<dbReference type="EMBL" id="SDMP01000009">
    <property type="protein sequence ID" value="RYR39002.1"/>
    <property type="molecule type" value="Genomic_DNA"/>
</dbReference>
<dbReference type="Proteomes" id="UP000289738">
    <property type="component" value="Chromosome A09"/>
</dbReference>
<protein>
    <recommendedName>
        <fullName evidence="3">FAR1 domain-containing protein</fullName>
    </recommendedName>
</protein>
<dbReference type="AlphaFoldDB" id="A0A445BK05"/>
<organism evidence="1 2">
    <name type="scientific">Arachis hypogaea</name>
    <name type="common">Peanut</name>
    <dbReference type="NCBI Taxonomy" id="3818"/>
    <lineage>
        <taxon>Eukaryota</taxon>
        <taxon>Viridiplantae</taxon>
        <taxon>Streptophyta</taxon>
        <taxon>Embryophyta</taxon>
        <taxon>Tracheophyta</taxon>
        <taxon>Spermatophyta</taxon>
        <taxon>Magnoliopsida</taxon>
        <taxon>eudicotyledons</taxon>
        <taxon>Gunneridae</taxon>
        <taxon>Pentapetalae</taxon>
        <taxon>rosids</taxon>
        <taxon>fabids</taxon>
        <taxon>Fabales</taxon>
        <taxon>Fabaceae</taxon>
        <taxon>Papilionoideae</taxon>
        <taxon>50 kb inversion clade</taxon>
        <taxon>dalbergioids sensu lato</taxon>
        <taxon>Dalbergieae</taxon>
        <taxon>Pterocarpus clade</taxon>
        <taxon>Arachis</taxon>
    </lineage>
</organism>
<keyword evidence="2" id="KW-1185">Reference proteome</keyword>
<evidence type="ECO:0000313" key="1">
    <source>
        <dbReference type="EMBL" id="RYR39002.1"/>
    </source>
</evidence>
<evidence type="ECO:0000313" key="2">
    <source>
        <dbReference type="Proteomes" id="UP000289738"/>
    </source>
</evidence>